<keyword evidence="2" id="KW-0238">DNA-binding</keyword>
<keyword evidence="1 3" id="KW-0597">Phosphoprotein</keyword>
<feature type="modified residue" description="4-aspartylphosphate" evidence="3">
    <location>
        <position position="58"/>
    </location>
</feature>
<dbReference type="GO" id="GO:0006355">
    <property type="term" value="P:regulation of DNA-templated transcription"/>
    <property type="evidence" value="ECO:0007669"/>
    <property type="project" value="InterPro"/>
</dbReference>
<evidence type="ECO:0000313" key="7">
    <source>
        <dbReference type="Proteomes" id="UP000294832"/>
    </source>
</evidence>
<dbReference type="InterPro" id="IPR039420">
    <property type="entry name" value="WalR-like"/>
</dbReference>
<dbReference type="GO" id="GO:0003677">
    <property type="term" value="F:DNA binding"/>
    <property type="evidence" value="ECO:0007669"/>
    <property type="project" value="UniProtKB-KW"/>
</dbReference>
<dbReference type="SUPFAM" id="SSF46894">
    <property type="entry name" value="C-terminal effector domain of the bipartite response regulators"/>
    <property type="match status" value="1"/>
</dbReference>
<dbReference type="PRINTS" id="PR00038">
    <property type="entry name" value="HTHLUXR"/>
</dbReference>
<organism evidence="6 7">
    <name type="scientific">Shewanella fodinae</name>
    <dbReference type="NCBI Taxonomy" id="552357"/>
    <lineage>
        <taxon>Bacteria</taxon>
        <taxon>Pseudomonadati</taxon>
        <taxon>Pseudomonadota</taxon>
        <taxon>Gammaproteobacteria</taxon>
        <taxon>Alteromonadales</taxon>
        <taxon>Shewanellaceae</taxon>
        <taxon>Shewanella</taxon>
    </lineage>
</organism>
<evidence type="ECO:0000256" key="1">
    <source>
        <dbReference type="ARBA" id="ARBA00022553"/>
    </source>
</evidence>
<dbReference type="SUPFAM" id="SSF52172">
    <property type="entry name" value="CheY-like"/>
    <property type="match status" value="1"/>
</dbReference>
<dbReference type="InterPro" id="IPR001789">
    <property type="entry name" value="Sig_transdc_resp-reg_receiver"/>
</dbReference>
<dbReference type="PROSITE" id="PS50110">
    <property type="entry name" value="RESPONSE_REGULATORY"/>
    <property type="match status" value="1"/>
</dbReference>
<evidence type="ECO:0000259" key="5">
    <source>
        <dbReference type="PROSITE" id="PS50110"/>
    </source>
</evidence>
<dbReference type="SMART" id="SM00448">
    <property type="entry name" value="REC"/>
    <property type="match status" value="1"/>
</dbReference>
<feature type="domain" description="Response regulatory" evidence="5">
    <location>
        <begin position="7"/>
        <end position="123"/>
    </location>
</feature>
<dbReference type="PANTHER" id="PTHR43214:SF43">
    <property type="entry name" value="TWO-COMPONENT RESPONSE REGULATOR"/>
    <property type="match status" value="1"/>
</dbReference>
<dbReference type="AlphaFoldDB" id="A0A4R2FJ60"/>
<dbReference type="InterPro" id="IPR058245">
    <property type="entry name" value="NreC/VraR/RcsB-like_REC"/>
</dbReference>
<protein>
    <submittedName>
        <fullName evidence="6">LuxR family two component transcriptional regulator</fullName>
    </submittedName>
</protein>
<sequence length="219" mass="24157">MNLNTLNIMLVDDHAIVREGISRLIEQSPDLRVCAQAENTATAMQQLNLHQVDLAIVDLSLDQQNGLELVKAILQHDNGIAVLVFSMHQEEIYAERALRAGAKGYLMKSESPDTLIVAIRKLQQGGIFLSDRMTKSLLCEAIHQGRNHQTTSFGIQSLTDRELEIFTMVGKGIPSKEIAVNLGLSVKTVDAVRQNIKNKLGFQCASQMVKFAIEYANAG</sequence>
<dbReference type="Pfam" id="PF00072">
    <property type="entry name" value="Response_reg"/>
    <property type="match status" value="1"/>
</dbReference>
<name>A0A4R2FJ60_9GAMM</name>
<dbReference type="PROSITE" id="PS00622">
    <property type="entry name" value="HTH_LUXR_1"/>
    <property type="match status" value="1"/>
</dbReference>
<proteinExistence type="predicted"/>
<evidence type="ECO:0000256" key="2">
    <source>
        <dbReference type="ARBA" id="ARBA00023125"/>
    </source>
</evidence>
<keyword evidence="7" id="KW-1185">Reference proteome</keyword>
<evidence type="ECO:0000256" key="3">
    <source>
        <dbReference type="PROSITE-ProRule" id="PRU00169"/>
    </source>
</evidence>
<dbReference type="PROSITE" id="PS50043">
    <property type="entry name" value="HTH_LUXR_2"/>
    <property type="match status" value="1"/>
</dbReference>
<dbReference type="InterPro" id="IPR016032">
    <property type="entry name" value="Sig_transdc_resp-reg_C-effctor"/>
</dbReference>
<gene>
    <name evidence="6" type="ORF">EDC91_103169</name>
</gene>
<reference evidence="6 7" key="1">
    <citation type="submission" date="2019-03" db="EMBL/GenBank/DDBJ databases">
        <title>Freshwater and sediment microbial communities from various areas in North America, analyzing microbe dynamics in response to fracking.</title>
        <authorList>
            <person name="Lamendella R."/>
        </authorList>
    </citation>
    <scope>NUCLEOTIDE SEQUENCE [LARGE SCALE GENOMIC DNA]</scope>
    <source>
        <strain evidence="6 7">74A</strain>
    </source>
</reference>
<evidence type="ECO:0000259" key="4">
    <source>
        <dbReference type="PROSITE" id="PS50043"/>
    </source>
</evidence>
<dbReference type="InterPro" id="IPR000792">
    <property type="entry name" value="Tscrpt_reg_LuxR_C"/>
</dbReference>
<dbReference type="PANTHER" id="PTHR43214">
    <property type="entry name" value="TWO-COMPONENT RESPONSE REGULATOR"/>
    <property type="match status" value="1"/>
</dbReference>
<dbReference type="CDD" id="cd17535">
    <property type="entry name" value="REC_NarL-like"/>
    <property type="match status" value="1"/>
</dbReference>
<comment type="caution">
    <text evidence="6">The sequence shown here is derived from an EMBL/GenBank/DDBJ whole genome shotgun (WGS) entry which is preliminary data.</text>
</comment>
<dbReference type="SMART" id="SM00421">
    <property type="entry name" value="HTH_LUXR"/>
    <property type="match status" value="1"/>
</dbReference>
<feature type="domain" description="HTH luxR-type" evidence="4">
    <location>
        <begin position="151"/>
        <end position="216"/>
    </location>
</feature>
<dbReference type="Proteomes" id="UP000294832">
    <property type="component" value="Unassembled WGS sequence"/>
</dbReference>
<dbReference type="Pfam" id="PF00196">
    <property type="entry name" value="GerE"/>
    <property type="match status" value="1"/>
</dbReference>
<dbReference type="EMBL" id="SLWF01000003">
    <property type="protein sequence ID" value="TCN88988.1"/>
    <property type="molecule type" value="Genomic_DNA"/>
</dbReference>
<dbReference type="Gene3D" id="3.40.50.2300">
    <property type="match status" value="1"/>
</dbReference>
<dbReference type="GO" id="GO:0000160">
    <property type="term" value="P:phosphorelay signal transduction system"/>
    <property type="evidence" value="ECO:0007669"/>
    <property type="project" value="InterPro"/>
</dbReference>
<evidence type="ECO:0000313" key="6">
    <source>
        <dbReference type="EMBL" id="TCN88988.1"/>
    </source>
</evidence>
<dbReference type="InterPro" id="IPR011006">
    <property type="entry name" value="CheY-like_superfamily"/>
</dbReference>
<dbReference type="RefSeq" id="WP_165900074.1">
    <property type="nucleotide sequence ID" value="NZ_BMXW01000012.1"/>
</dbReference>
<accession>A0A4R2FJ60</accession>
<dbReference type="CDD" id="cd06170">
    <property type="entry name" value="LuxR_C_like"/>
    <property type="match status" value="1"/>
</dbReference>